<sequence>MSAASHIPSSPQRHTVDHGEDFGSRANKSKPSATPRKTAASRNQVGTADTNTPFRSGSAQRTKESAGNSRSISKSLPATDIGTSTTPAGAPTLTQVEMGKYITDEMHGGIFCDPNFVANFLAPEKLKTLLDQAVSGGSGGPNTRLSRNPLGEREVYRPIVEVLNRIKLSVDEVRRRHQLGTLGPRFIDCHSQSIFSKDPKMSRIKPDLVMFEDNHKSWETLMMPIEVKSKHTYLKVGMKQLAQYAQGIFAHQIHQRYVFGMVICWWAATFVCFDQSGILHLKPIDMQAKADRFKQAFAGLMMLDCNQFGYNTAFTVQVTEEGLREYYVDLPAEAIPAAQTEPEPAPAPKPNTTGHPDADAGGCYGTG</sequence>
<dbReference type="InterPro" id="IPR040976">
    <property type="entry name" value="Pkinase_fungal"/>
</dbReference>
<comment type="caution">
    <text evidence="3">The sequence shown here is derived from an EMBL/GenBank/DDBJ whole genome shotgun (WGS) entry which is preliminary data.</text>
</comment>
<keyword evidence="3" id="KW-0808">Transferase</keyword>
<dbReference type="Proteomes" id="UP000650582">
    <property type="component" value="Unassembled WGS sequence"/>
</dbReference>
<proteinExistence type="predicted"/>
<evidence type="ECO:0000259" key="2">
    <source>
        <dbReference type="Pfam" id="PF17667"/>
    </source>
</evidence>
<evidence type="ECO:0000256" key="1">
    <source>
        <dbReference type="SAM" id="MobiDB-lite"/>
    </source>
</evidence>
<feature type="domain" description="Fungal-type protein kinase" evidence="2">
    <location>
        <begin position="212"/>
        <end position="318"/>
    </location>
</feature>
<feature type="compositionally biased region" description="Polar residues" evidence="1">
    <location>
        <begin position="40"/>
        <end position="91"/>
    </location>
</feature>
<evidence type="ECO:0000313" key="4">
    <source>
        <dbReference type="Proteomes" id="UP000650582"/>
    </source>
</evidence>
<accession>A0A8H7H6Y6</accession>
<protein>
    <submittedName>
        <fullName evidence="3">Other FunK1 protein kinase</fullName>
    </submittedName>
</protein>
<feature type="region of interest" description="Disordered" evidence="1">
    <location>
        <begin position="1"/>
        <end position="91"/>
    </location>
</feature>
<name>A0A8H7H6Y6_9AGAM</name>
<reference evidence="3" key="1">
    <citation type="submission" date="2020-09" db="EMBL/GenBank/DDBJ databases">
        <title>Comparative genome analyses of four rice-infecting Rhizoctonia solani isolates reveal extensive enrichment of homogalacturonan modification genes.</title>
        <authorList>
            <person name="Lee D.-Y."/>
            <person name="Jeon J."/>
            <person name="Kim K.-T."/>
            <person name="Cheong K."/>
            <person name="Song H."/>
            <person name="Choi G."/>
            <person name="Ko J."/>
            <person name="Opiyo S.O."/>
            <person name="Zuo S."/>
            <person name="Madhav S."/>
            <person name="Lee Y.-H."/>
            <person name="Wang G.-L."/>
        </authorList>
    </citation>
    <scope>NUCLEOTIDE SEQUENCE</scope>
    <source>
        <strain evidence="3">AG1-IA YN-7</strain>
    </source>
</reference>
<evidence type="ECO:0000313" key="3">
    <source>
        <dbReference type="EMBL" id="KAF8675050.1"/>
    </source>
</evidence>
<dbReference type="Pfam" id="PF17667">
    <property type="entry name" value="Pkinase_fungal"/>
    <property type="match status" value="1"/>
</dbReference>
<feature type="compositionally biased region" description="Basic and acidic residues" evidence="1">
    <location>
        <begin position="14"/>
        <end position="23"/>
    </location>
</feature>
<dbReference type="AlphaFoldDB" id="A0A8H7H6Y6"/>
<dbReference type="GO" id="GO:0016301">
    <property type="term" value="F:kinase activity"/>
    <property type="evidence" value="ECO:0007669"/>
    <property type="project" value="UniProtKB-KW"/>
</dbReference>
<keyword evidence="3" id="KW-0418">Kinase</keyword>
<gene>
    <name evidence="3" type="ORF">RHS04_07037</name>
</gene>
<dbReference type="EMBL" id="JACYCC010000128">
    <property type="protein sequence ID" value="KAF8675050.1"/>
    <property type="molecule type" value="Genomic_DNA"/>
</dbReference>
<feature type="region of interest" description="Disordered" evidence="1">
    <location>
        <begin position="340"/>
        <end position="367"/>
    </location>
</feature>
<organism evidence="3 4">
    <name type="scientific">Rhizoctonia solani</name>
    <dbReference type="NCBI Taxonomy" id="456999"/>
    <lineage>
        <taxon>Eukaryota</taxon>
        <taxon>Fungi</taxon>
        <taxon>Dikarya</taxon>
        <taxon>Basidiomycota</taxon>
        <taxon>Agaricomycotina</taxon>
        <taxon>Agaricomycetes</taxon>
        <taxon>Cantharellales</taxon>
        <taxon>Ceratobasidiaceae</taxon>
        <taxon>Rhizoctonia</taxon>
    </lineage>
</organism>